<reference evidence="3 4" key="1">
    <citation type="submission" date="2020-06" db="EMBL/GenBank/DDBJ databases">
        <title>Dysbiosis in marine aquaculture revealed through microbiome analysis: reverse ecology for environmental sustainability.</title>
        <authorList>
            <person name="Haro-Moreno J.M."/>
            <person name="Coutinho F.H."/>
            <person name="Zaragoza-Solas A."/>
            <person name="Picazo A."/>
            <person name="Almagro-Moreno S."/>
            <person name="Lopez-Perez M."/>
        </authorList>
    </citation>
    <scope>NUCLEOTIDE SEQUENCE [LARGE SCALE GENOMIC DNA]</scope>
    <source>
        <strain evidence="3">MCMED-G41</strain>
    </source>
</reference>
<evidence type="ECO:0000313" key="4">
    <source>
        <dbReference type="Proteomes" id="UP000551848"/>
    </source>
</evidence>
<evidence type="ECO:0000313" key="3">
    <source>
        <dbReference type="EMBL" id="MBA4692909.1"/>
    </source>
</evidence>
<dbReference type="InterPro" id="IPR050961">
    <property type="entry name" value="BolA/IbaG_stress_morph_reg"/>
</dbReference>
<dbReference type="Gene3D" id="3.30.300.90">
    <property type="entry name" value="BolA-like"/>
    <property type="match status" value="1"/>
</dbReference>
<organism evidence="3 4">
    <name type="scientific">SAR86 cluster bacterium</name>
    <dbReference type="NCBI Taxonomy" id="2030880"/>
    <lineage>
        <taxon>Bacteria</taxon>
        <taxon>Pseudomonadati</taxon>
        <taxon>Pseudomonadota</taxon>
        <taxon>Gammaproteobacteria</taxon>
        <taxon>SAR86 cluster</taxon>
    </lineage>
</organism>
<gene>
    <name evidence="3" type="ORF">H2072_04100</name>
</gene>
<dbReference type="PANTHER" id="PTHR46229">
    <property type="entry name" value="BOLA TRANSCRIPTION REGULATOR"/>
    <property type="match status" value="1"/>
</dbReference>
<name>A0A838Y7F8_9GAMM</name>
<evidence type="ECO:0000256" key="2">
    <source>
        <dbReference type="RuleBase" id="RU003860"/>
    </source>
</evidence>
<dbReference type="Proteomes" id="UP000551848">
    <property type="component" value="Unassembled WGS sequence"/>
</dbReference>
<evidence type="ECO:0000256" key="1">
    <source>
        <dbReference type="ARBA" id="ARBA00005578"/>
    </source>
</evidence>
<protein>
    <submittedName>
        <fullName evidence="3">BolA family transcriptional regulator</fullName>
    </submittedName>
</protein>
<dbReference type="AlphaFoldDB" id="A0A838Y7F8"/>
<dbReference type="PANTHER" id="PTHR46229:SF4">
    <property type="entry name" value="ACID STRESS PROTEIN IBAG"/>
    <property type="match status" value="1"/>
</dbReference>
<dbReference type="PIRSF" id="PIRSF003113">
    <property type="entry name" value="BolA"/>
    <property type="match status" value="1"/>
</dbReference>
<accession>A0A838Y7F8</accession>
<comment type="similarity">
    <text evidence="1 2">Belongs to the BolA/IbaG family.</text>
</comment>
<comment type="caution">
    <text evidence="3">The sequence shown here is derived from an EMBL/GenBank/DDBJ whole genome shotgun (WGS) entry which is preliminary data.</text>
</comment>
<dbReference type="EMBL" id="JACETL010000056">
    <property type="protein sequence ID" value="MBA4692909.1"/>
    <property type="molecule type" value="Genomic_DNA"/>
</dbReference>
<proteinExistence type="inferred from homology"/>
<sequence>MSSYQSILNVLNNKLAIEHLFLENESSMHNVPANSETHFKLIVVSDDFIELTKVKRHQLIYTVLAEIMNEIHALSIQTFTLEEYKASPKIHSSPDCAKKI</sequence>
<dbReference type="Pfam" id="PF01722">
    <property type="entry name" value="BolA"/>
    <property type="match status" value="1"/>
</dbReference>
<dbReference type="InterPro" id="IPR002634">
    <property type="entry name" value="BolA"/>
</dbReference>
<dbReference type="SUPFAM" id="SSF82657">
    <property type="entry name" value="BolA-like"/>
    <property type="match status" value="1"/>
</dbReference>
<dbReference type="InterPro" id="IPR036065">
    <property type="entry name" value="BolA-like_sf"/>
</dbReference>